<evidence type="ECO:0000313" key="2">
    <source>
        <dbReference type="Proteomes" id="UP001054837"/>
    </source>
</evidence>
<comment type="caution">
    <text evidence="1">The sequence shown here is derived from an EMBL/GenBank/DDBJ whole genome shotgun (WGS) entry which is preliminary data.</text>
</comment>
<organism evidence="1 2">
    <name type="scientific">Caerostris darwini</name>
    <dbReference type="NCBI Taxonomy" id="1538125"/>
    <lineage>
        <taxon>Eukaryota</taxon>
        <taxon>Metazoa</taxon>
        <taxon>Ecdysozoa</taxon>
        <taxon>Arthropoda</taxon>
        <taxon>Chelicerata</taxon>
        <taxon>Arachnida</taxon>
        <taxon>Araneae</taxon>
        <taxon>Araneomorphae</taxon>
        <taxon>Entelegynae</taxon>
        <taxon>Araneoidea</taxon>
        <taxon>Araneidae</taxon>
        <taxon>Caerostris</taxon>
    </lineage>
</organism>
<reference evidence="1 2" key="1">
    <citation type="submission" date="2021-06" db="EMBL/GenBank/DDBJ databases">
        <title>Caerostris darwini draft genome.</title>
        <authorList>
            <person name="Kono N."/>
            <person name="Arakawa K."/>
        </authorList>
    </citation>
    <scope>NUCLEOTIDE SEQUENCE [LARGE SCALE GENOMIC DNA]</scope>
</reference>
<name>A0AAV4TWC7_9ARAC</name>
<evidence type="ECO:0000313" key="1">
    <source>
        <dbReference type="EMBL" id="GIY49582.1"/>
    </source>
</evidence>
<accession>A0AAV4TWC7</accession>
<protein>
    <submittedName>
        <fullName evidence="1">Uncharacterized protein</fullName>
    </submittedName>
</protein>
<keyword evidence="2" id="KW-1185">Reference proteome</keyword>
<dbReference type="EMBL" id="BPLQ01010246">
    <property type="protein sequence ID" value="GIY49582.1"/>
    <property type="molecule type" value="Genomic_DNA"/>
</dbReference>
<dbReference type="Proteomes" id="UP001054837">
    <property type="component" value="Unassembled WGS sequence"/>
</dbReference>
<sequence>MSRKDHMLEALVEDRLAYCPETLRDLGSRLDERFGAKSSKETSNDEAVLSTVGIDSVTFHQQYISQAHGFHTCSAVYWRLAAHCWPIWDGCFSLVFFFAAFNLSPDLPIAMRICSHPFPIRLGASNLIKWLY</sequence>
<proteinExistence type="predicted"/>
<gene>
    <name evidence="1" type="ORF">CDAR_565451</name>
</gene>
<dbReference type="AlphaFoldDB" id="A0AAV4TWC7"/>